<proteinExistence type="predicted"/>
<keyword evidence="2" id="KW-1185">Reference proteome</keyword>
<comment type="caution">
    <text evidence="1">The sequence shown here is derived from an EMBL/GenBank/DDBJ whole genome shotgun (WGS) entry which is preliminary data.</text>
</comment>
<dbReference type="Proteomes" id="UP001605036">
    <property type="component" value="Unassembled WGS sequence"/>
</dbReference>
<reference evidence="1 2" key="1">
    <citation type="submission" date="2024-09" db="EMBL/GenBank/DDBJ databases">
        <title>Chromosome-scale assembly of Riccia fluitans.</title>
        <authorList>
            <person name="Paukszto L."/>
            <person name="Sawicki J."/>
            <person name="Karawczyk K."/>
            <person name="Piernik-Szablinska J."/>
            <person name="Szczecinska M."/>
            <person name="Mazdziarz M."/>
        </authorList>
    </citation>
    <scope>NUCLEOTIDE SEQUENCE [LARGE SCALE GENOMIC DNA]</scope>
    <source>
        <strain evidence="1">Rf_01</strain>
        <tissue evidence="1">Aerial parts of the thallus</tissue>
    </source>
</reference>
<dbReference type="SMART" id="SM00367">
    <property type="entry name" value="LRR_CC"/>
    <property type="match status" value="3"/>
</dbReference>
<organism evidence="1 2">
    <name type="scientific">Riccia fluitans</name>
    <dbReference type="NCBI Taxonomy" id="41844"/>
    <lineage>
        <taxon>Eukaryota</taxon>
        <taxon>Viridiplantae</taxon>
        <taxon>Streptophyta</taxon>
        <taxon>Embryophyta</taxon>
        <taxon>Marchantiophyta</taxon>
        <taxon>Marchantiopsida</taxon>
        <taxon>Marchantiidae</taxon>
        <taxon>Marchantiales</taxon>
        <taxon>Ricciaceae</taxon>
        <taxon>Riccia</taxon>
    </lineage>
</organism>
<dbReference type="EMBL" id="JBHFFA010000007">
    <property type="protein sequence ID" value="KAL2613112.1"/>
    <property type="molecule type" value="Genomic_DNA"/>
</dbReference>
<name>A0ABD1XVY6_9MARC</name>
<dbReference type="PANTHER" id="PTHR13318">
    <property type="entry name" value="PARTNER OF PAIRED, ISOFORM B-RELATED"/>
    <property type="match status" value="1"/>
</dbReference>
<dbReference type="InterPro" id="IPR006553">
    <property type="entry name" value="Leu-rich_rpt_Cys-con_subtyp"/>
</dbReference>
<dbReference type="Gene3D" id="3.80.10.10">
    <property type="entry name" value="Ribonuclease Inhibitor"/>
    <property type="match status" value="2"/>
</dbReference>
<accession>A0ABD1XVY6</accession>
<evidence type="ECO:0000313" key="2">
    <source>
        <dbReference type="Proteomes" id="UP001605036"/>
    </source>
</evidence>
<gene>
    <name evidence="1" type="ORF">R1flu_024804</name>
</gene>
<dbReference type="InterPro" id="IPR032675">
    <property type="entry name" value="LRR_dom_sf"/>
</dbReference>
<dbReference type="SUPFAM" id="SSF52047">
    <property type="entry name" value="RNI-like"/>
    <property type="match status" value="2"/>
</dbReference>
<protein>
    <recommendedName>
        <fullName evidence="3">F-box/LRR-repeat protein</fullName>
    </recommendedName>
</protein>
<dbReference type="AlphaFoldDB" id="A0ABD1XVY6"/>
<evidence type="ECO:0000313" key="1">
    <source>
        <dbReference type="EMBL" id="KAL2613112.1"/>
    </source>
</evidence>
<evidence type="ECO:0008006" key="3">
    <source>
        <dbReference type="Google" id="ProtNLM"/>
    </source>
</evidence>
<sequence length="611" mass="68377">MIIVQPFKAGAPSIAVLPWTTIAYILSLIESVGCRNRASEVCRAFRLYERQSRKNLALRGLQRHIGLLPRCFSYVTTLDLSTLILLPSEVPSIPHERVHQVRLARAFPNVRHLTVLTVNDECVRILGWIWPDLESLSFVNGGDVQTHPQLQTILESFKRLKDLDARNLACDNLTLTMKTFEVLPVQRLNLETIPVWKDLDLEVVAKTCCYLESLCVTVHLRQFTGKGLLTLASNCRNLRKLRLFLYIGSERDFGAESARRCLQTLGKMVADNPNVQLHISLGHIPSSISGLRMDRLLGMGANIRSLVLYFLDTEIGGTLSCRNLTEVTFGSCESLGDEDLLNFVKGCPLLTTLRILDCKRVTDRGLAEVAQAAKLSSLSLCFLKICLSSMLNAIKPMSQSLTALRLMINNTVDSLSGLSGWPHLDRLDLTLACTILPEVLSEPWLESCPNLKHVGIVMQNWCPSSFTFLTSSLTLPSLSITFTTKVPRDVVLTLLEDISVLPLLSSLTLYICNEEWLTEDAGAVISKCPTLKTLNIIWTSNQLAIEDFEFGLRPFLIKLLGMKCLQNLQIPASRRDENDLRIFYRGLHGHTMYSLLKSIHDLKTLGEFASN</sequence>